<keyword evidence="7" id="KW-0812">Transmembrane</keyword>
<evidence type="ECO:0000256" key="8">
    <source>
        <dbReference type="ARBA" id="ARBA00022741"/>
    </source>
</evidence>
<evidence type="ECO:0000256" key="5">
    <source>
        <dbReference type="ARBA" id="ARBA00022676"/>
    </source>
</evidence>
<dbReference type="Proteomes" id="UP000035642">
    <property type="component" value="Unassembled WGS sequence"/>
</dbReference>
<evidence type="ECO:0000256" key="11">
    <source>
        <dbReference type="ARBA" id="ARBA00023136"/>
    </source>
</evidence>
<evidence type="ECO:0000256" key="10">
    <source>
        <dbReference type="ARBA" id="ARBA00022989"/>
    </source>
</evidence>
<comment type="similarity">
    <text evidence="3">Belongs to the glycosyltransferase 31 family. Beta3-Gal-T subfamily.</text>
</comment>
<feature type="domain" description="Fringe-like glycosyltransferase" evidence="14">
    <location>
        <begin position="242"/>
        <end position="461"/>
    </location>
</feature>
<evidence type="ECO:0000256" key="13">
    <source>
        <dbReference type="SAM" id="SignalP"/>
    </source>
</evidence>
<keyword evidence="5" id="KW-0328">Glycosyltransferase</keyword>
<dbReference type="STRING" id="6313.A0A0K0CZ42"/>
<keyword evidence="9" id="KW-0735">Signal-anchor</keyword>
<protein>
    <recommendedName>
        <fullName evidence="4">N-acetylgalactosaminide beta-1,3-galactosyltransferase</fullName>
        <ecNumber evidence="4">2.4.1.122</ecNumber>
    </recommendedName>
</protein>
<keyword evidence="8" id="KW-0547">Nucleotide-binding</keyword>
<dbReference type="Gene3D" id="3.90.550.50">
    <property type="match status" value="2"/>
</dbReference>
<evidence type="ECO:0000256" key="7">
    <source>
        <dbReference type="ARBA" id="ARBA00022692"/>
    </source>
</evidence>
<evidence type="ECO:0000259" key="14">
    <source>
        <dbReference type="Pfam" id="PF02434"/>
    </source>
</evidence>
<dbReference type="PANTHER" id="PTHR23033:SF14">
    <property type="entry name" value="GLYCOPROTEIN-N-ACETYLGALACTOSAMINE 3-BETA-GALACTOSYLTRANSFERASE 1-RELATED"/>
    <property type="match status" value="1"/>
</dbReference>
<comment type="subcellular location">
    <subcellularLocation>
        <location evidence="1">Membrane</location>
        <topology evidence="1">Single-pass type II membrane protein</topology>
    </subcellularLocation>
</comment>
<keyword evidence="15" id="KW-1185">Reference proteome</keyword>
<keyword evidence="13" id="KW-0732">Signal</keyword>
<evidence type="ECO:0000256" key="2">
    <source>
        <dbReference type="ARBA" id="ARBA00004922"/>
    </source>
</evidence>
<accession>A0A0K0CZ42</accession>
<dbReference type="EC" id="2.4.1.122" evidence="4"/>
<proteinExistence type="inferred from homology"/>
<evidence type="ECO:0000256" key="6">
    <source>
        <dbReference type="ARBA" id="ARBA00022679"/>
    </source>
</evidence>
<dbReference type="PANTHER" id="PTHR23033">
    <property type="entry name" value="BETA1,3-GALACTOSYLTRANSFERASE"/>
    <property type="match status" value="1"/>
</dbReference>
<dbReference type="GO" id="GO:0016263">
    <property type="term" value="F:glycoprotein-N-acetylgalactosamine 3-beta-galactosyltransferase activity"/>
    <property type="evidence" value="ECO:0007669"/>
    <property type="project" value="UniProtKB-EC"/>
</dbReference>
<dbReference type="Pfam" id="PF02434">
    <property type="entry name" value="Fringe"/>
    <property type="match status" value="1"/>
</dbReference>
<feature type="signal peptide" evidence="13">
    <location>
        <begin position="1"/>
        <end position="20"/>
    </location>
</feature>
<reference evidence="15" key="1">
    <citation type="submission" date="2012-09" db="EMBL/GenBank/DDBJ databases">
        <authorList>
            <person name="Martin A.A."/>
        </authorList>
    </citation>
    <scope>NUCLEOTIDE SEQUENCE</scope>
</reference>
<dbReference type="WBParaSite" id="ACAC_0000296501-mRNA-1">
    <property type="protein sequence ID" value="ACAC_0000296501-mRNA-1"/>
    <property type="gene ID" value="ACAC_0000296501"/>
</dbReference>
<feature type="region of interest" description="Disordered" evidence="12">
    <location>
        <begin position="479"/>
        <end position="498"/>
    </location>
</feature>
<dbReference type="GO" id="GO:0016020">
    <property type="term" value="C:membrane"/>
    <property type="evidence" value="ECO:0007669"/>
    <property type="project" value="UniProtKB-SubCell"/>
</dbReference>
<dbReference type="InterPro" id="IPR003378">
    <property type="entry name" value="Fringe-like_glycosylTrfase"/>
</dbReference>
<feature type="chain" id="PRO_5005326403" description="N-acetylgalactosaminide beta-1,3-galactosyltransferase" evidence="13">
    <location>
        <begin position="21"/>
        <end position="826"/>
    </location>
</feature>
<sequence length="826" mass="92683">MFIDLVCVFFLELATFIILGQKSSYDDSKAAVLRNLIFEQARSLGKNVEVLLPHRDLPEIHGFWAIWPLFRRILSLVSSDWYVFLESDSIPNADVLFYFLGKFHPGDRIFLGHGLKDKEPTIIHHFHGFDSSEEDRLLYPDFAGGVVLSKGLIAKLFRVLFSTFQIFLIFLIYSLTDAMKASGEIILNSFAIDAKHELALLVYKISGVTLSSYPLRFCLSEKDGCAISYKESLCQPEIVVSQANMFVAVKTFSVPVIKSTWGSSLPHIVYFSDRADDDIPTVESGVPNKERGHCAKTFAILKHFSKIMGVTPSRSGFFSWLLIVDDDTLVSISRLLRLLSCYNSNEKIIIGERYGYGFSTSGFSGYDYPTGGSGMVFSVPAVHAIVSECECPTEDSPDDMIIVLSFFKAQLDVVLLYCSGVCARRTGIVIVHNAAFHQARHIDYPEAYIRRLPPISFHKFEDIDPLGVFMAYLHEHPTTHKEEKTADSSDKDHSTTASPQDVHICGLLEGINDLNSGNLNLNAMERSEEVFFDCDSSSVLDEVLKDLVPQLRRRYVFLSETGYEDIEIDKLEPNGVLMSPLDEPLCCNVPDYGKWCVATRDGLGLPTAFDFSLPEDGYICEMHFLEGKRYSGGVMQDPCVFRKLPLEEISSSLSSLGALCFTICAVNSCASAKVETICVPFPKAGNPLHSRWLISLLEADESFKYEDGLAICLRHFSLSRHDGCVPCLFLGGEISESKPSLHKLSRKLDSKNQKEDQVLLRGEAGSNPEEIPITKYKISKVFLSQFFRSNKFSFCIEVIMSLTYYLLPIFNDMVFCETQLMMMTDD</sequence>
<evidence type="ECO:0000256" key="12">
    <source>
        <dbReference type="SAM" id="MobiDB-lite"/>
    </source>
</evidence>
<evidence type="ECO:0000256" key="1">
    <source>
        <dbReference type="ARBA" id="ARBA00004606"/>
    </source>
</evidence>
<keyword evidence="11" id="KW-0472">Membrane</keyword>
<evidence type="ECO:0000256" key="3">
    <source>
        <dbReference type="ARBA" id="ARBA00006462"/>
    </source>
</evidence>
<keyword evidence="10" id="KW-1133">Transmembrane helix</keyword>
<keyword evidence="6" id="KW-0808">Transferase</keyword>
<dbReference type="InterPro" id="IPR026050">
    <property type="entry name" value="C1GALT1/C1GALT1_chp1"/>
</dbReference>
<feature type="compositionally biased region" description="Basic and acidic residues" evidence="12">
    <location>
        <begin position="479"/>
        <end position="494"/>
    </location>
</feature>
<name>A0A0K0CZ42_ANGCA</name>
<evidence type="ECO:0000256" key="4">
    <source>
        <dbReference type="ARBA" id="ARBA00012557"/>
    </source>
</evidence>
<organism evidence="15 16">
    <name type="scientific">Angiostrongylus cantonensis</name>
    <name type="common">Rat lungworm</name>
    <dbReference type="NCBI Taxonomy" id="6313"/>
    <lineage>
        <taxon>Eukaryota</taxon>
        <taxon>Metazoa</taxon>
        <taxon>Ecdysozoa</taxon>
        <taxon>Nematoda</taxon>
        <taxon>Chromadorea</taxon>
        <taxon>Rhabditida</taxon>
        <taxon>Rhabditina</taxon>
        <taxon>Rhabditomorpha</taxon>
        <taxon>Strongyloidea</taxon>
        <taxon>Metastrongylidae</taxon>
        <taxon>Angiostrongylus</taxon>
    </lineage>
</organism>
<evidence type="ECO:0000313" key="16">
    <source>
        <dbReference type="WBParaSite" id="ACAC_0000296501-mRNA-1"/>
    </source>
</evidence>
<dbReference type="AlphaFoldDB" id="A0A0K0CZ42"/>
<evidence type="ECO:0000313" key="15">
    <source>
        <dbReference type="Proteomes" id="UP000035642"/>
    </source>
</evidence>
<dbReference type="GO" id="GO:0000166">
    <property type="term" value="F:nucleotide binding"/>
    <property type="evidence" value="ECO:0007669"/>
    <property type="project" value="UniProtKB-KW"/>
</dbReference>
<evidence type="ECO:0000256" key="9">
    <source>
        <dbReference type="ARBA" id="ARBA00022968"/>
    </source>
</evidence>
<comment type="pathway">
    <text evidence="2">Protein modification; protein glycosylation.</text>
</comment>
<reference evidence="16" key="2">
    <citation type="submission" date="2017-02" db="UniProtKB">
        <authorList>
            <consortium name="WormBaseParasite"/>
        </authorList>
    </citation>
    <scope>IDENTIFICATION</scope>
</reference>